<protein>
    <submittedName>
        <fullName evidence="2">Uncharacterized protein</fullName>
    </submittedName>
</protein>
<sequence length="161" mass="17127">LSSCRPQSAWAAQRLPLANGLTQVTSQQVLTGDQSGPPAVRFRPARAPRPWAKHASAGGRNSYSNHGCMKYLAVAVVGGVVVVVVVVVDVVVGGGGVVVCLLVCLVVWLVGLFVWLVGCLFICLLLLSLVVVLVVVVLVVVLLFEPQRNSEFTGSLKYRLH</sequence>
<evidence type="ECO:0000256" key="1">
    <source>
        <dbReference type="SAM" id="Phobius"/>
    </source>
</evidence>
<feature type="transmembrane region" description="Helical" evidence="1">
    <location>
        <begin position="71"/>
        <end position="88"/>
    </location>
</feature>
<keyword evidence="1" id="KW-1133">Transmembrane helix</keyword>
<name>A0A813LTI5_POLGL</name>
<comment type="caution">
    <text evidence="2">The sequence shown here is derived from an EMBL/GenBank/DDBJ whole genome shotgun (WGS) entry which is preliminary data.</text>
</comment>
<dbReference type="EMBL" id="CAJNNW010036758">
    <property type="protein sequence ID" value="CAE8737340.1"/>
    <property type="molecule type" value="Genomic_DNA"/>
</dbReference>
<proteinExistence type="predicted"/>
<reference evidence="2" key="1">
    <citation type="submission" date="2021-02" db="EMBL/GenBank/DDBJ databases">
        <authorList>
            <person name="Dougan E. K."/>
            <person name="Rhodes N."/>
            <person name="Thang M."/>
            <person name="Chan C."/>
        </authorList>
    </citation>
    <scope>NUCLEOTIDE SEQUENCE</scope>
</reference>
<evidence type="ECO:0000313" key="3">
    <source>
        <dbReference type="Proteomes" id="UP000626109"/>
    </source>
</evidence>
<gene>
    <name evidence="2" type="ORF">PGLA2088_LOCUS48716</name>
</gene>
<feature type="transmembrane region" description="Helical" evidence="1">
    <location>
        <begin position="94"/>
        <end position="117"/>
    </location>
</feature>
<feature type="non-terminal residue" evidence="2">
    <location>
        <position position="1"/>
    </location>
</feature>
<accession>A0A813LTI5</accession>
<feature type="transmembrane region" description="Helical" evidence="1">
    <location>
        <begin position="124"/>
        <end position="144"/>
    </location>
</feature>
<keyword evidence="1" id="KW-0472">Membrane</keyword>
<keyword evidence="1" id="KW-0812">Transmembrane</keyword>
<dbReference type="Proteomes" id="UP000626109">
    <property type="component" value="Unassembled WGS sequence"/>
</dbReference>
<evidence type="ECO:0000313" key="2">
    <source>
        <dbReference type="EMBL" id="CAE8737340.1"/>
    </source>
</evidence>
<organism evidence="2 3">
    <name type="scientific">Polarella glacialis</name>
    <name type="common">Dinoflagellate</name>
    <dbReference type="NCBI Taxonomy" id="89957"/>
    <lineage>
        <taxon>Eukaryota</taxon>
        <taxon>Sar</taxon>
        <taxon>Alveolata</taxon>
        <taxon>Dinophyceae</taxon>
        <taxon>Suessiales</taxon>
        <taxon>Suessiaceae</taxon>
        <taxon>Polarella</taxon>
    </lineage>
</organism>
<dbReference type="AlphaFoldDB" id="A0A813LTI5"/>